<protein>
    <recommendedName>
        <fullName evidence="6">Holliday junction branch migration complex subunit RuvA</fullName>
    </recommendedName>
</protein>
<dbReference type="GO" id="GO:0006310">
    <property type="term" value="P:DNA recombination"/>
    <property type="evidence" value="ECO:0007669"/>
    <property type="project" value="UniProtKB-UniRule"/>
</dbReference>
<evidence type="ECO:0000313" key="10">
    <source>
        <dbReference type="Proteomes" id="UP000007844"/>
    </source>
</evidence>
<dbReference type="Gene3D" id="2.40.50.140">
    <property type="entry name" value="Nucleic acid-binding proteins"/>
    <property type="match status" value="1"/>
</dbReference>
<evidence type="ECO:0000256" key="4">
    <source>
        <dbReference type="ARBA" id="ARBA00023172"/>
    </source>
</evidence>
<evidence type="ECO:0000259" key="7">
    <source>
        <dbReference type="Pfam" id="PF01330"/>
    </source>
</evidence>
<keyword evidence="1 6" id="KW-0963">Cytoplasm</keyword>
<dbReference type="RefSeq" id="WP_005985353.1">
    <property type="nucleotide sequence ID" value="NC_016629.1"/>
</dbReference>
<evidence type="ECO:0000256" key="6">
    <source>
        <dbReference type="HAMAP-Rule" id="MF_00031"/>
    </source>
</evidence>
<reference evidence="9 10" key="1">
    <citation type="journal article" date="2011" name="J. Bacteriol.">
        <title>Genome sequence of the mercury-methylating and pleomorphic Desulfovibrio africanus Strain Walvis Bay.</title>
        <authorList>
            <person name="Brown S.D."/>
            <person name="Wall J.D."/>
            <person name="Kucken A.M."/>
            <person name="Gilmour C.C."/>
            <person name="Podar M."/>
            <person name="Brandt C.C."/>
            <person name="Teshima H."/>
            <person name="Detter J.C."/>
            <person name="Han C.S."/>
            <person name="Land M.L."/>
            <person name="Lucas S."/>
            <person name="Han J."/>
            <person name="Pennacchio L."/>
            <person name="Nolan M."/>
            <person name="Pitluck S."/>
            <person name="Woyke T."/>
            <person name="Goodwin L."/>
            <person name="Palumbo A.V."/>
            <person name="Elias D.A."/>
        </authorList>
    </citation>
    <scope>NUCLEOTIDE SEQUENCE [LARGE SCALE GENOMIC DNA]</scope>
    <source>
        <strain evidence="9 10">Walvis Bay</strain>
    </source>
</reference>
<dbReference type="HOGENOM" id="CLU_087936_3_0_7"/>
<sequence>MIGYIRGTLLEQTEKSCLVLTAGGVGYELHLPLPALARLPAEGQEVSFHTEQVVREDSQDLYGFETSEERRLFHVLLSIPNLGPKKGLAILSQFHPDDLRQIVLHEDIAALTRVSGIGKKTGQQILWELKYKLASADAPAVGRKPAAPGRSVLQDALAGLTNLGYSEEEARPVLHKLFEAEPDLDVAQLLREALKAIAKARA</sequence>
<dbReference type="HAMAP" id="MF_00031">
    <property type="entry name" value="DNA_HJ_migration_RuvA"/>
    <property type="match status" value="1"/>
</dbReference>
<dbReference type="Proteomes" id="UP000007844">
    <property type="component" value="Chromosome"/>
</dbReference>
<dbReference type="STRING" id="690850.Desaf_0005"/>
<dbReference type="InterPro" id="IPR036267">
    <property type="entry name" value="RuvA_C_sf"/>
</dbReference>
<accession>F3YV53</accession>
<feature type="region of interest" description="Domain III" evidence="6">
    <location>
        <begin position="148"/>
        <end position="202"/>
    </location>
</feature>
<dbReference type="GO" id="GO:0000400">
    <property type="term" value="F:four-way junction DNA binding"/>
    <property type="evidence" value="ECO:0007669"/>
    <property type="project" value="UniProtKB-UniRule"/>
</dbReference>
<evidence type="ECO:0000313" key="9">
    <source>
        <dbReference type="EMBL" id="EGJ48371.1"/>
    </source>
</evidence>
<dbReference type="InterPro" id="IPR011114">
    <property type="entry name" value="RuvA_C"/>
</dbReference>
<comment type="function">
    <text evidence="6">The RuvA-RuvB-RuvC complex processes Holliday junction (HJ) DNA during genetic recombination and DNA repair, while the RuvA-RuvB complex plays an important role in the rescue of blocked DNA replication forks via replication fork reversal (RFR). RuvA specifically binds to HJ cruciform DNA, conferring on it an open structure. The RuvB hexamer acts as an ATP-dependent pump, pulling dsDNA into and through the RuvAB complex. HJ branch migration allows RuvC to scan DNA until it finds its consensus sequence, where it cleaves and resolves the cruciform DNA.</text>
</comment>
<dbReference type="NCBIfam" id="TIGR00084">
    <property type="entry name" value="ruvA"/>
    <property type="match status" value="1"/>
</dbReference>
<dbReference type="GO" id="GO:0009378">
    <property type="term" value="F:four-way junction helicase activity"/>
    <property type="evidence" value="ECO:0007669"/>
    <property type="project" value="InterPro"/>
</dbReference>
<dbReference type="InterPro" id="IPR013849">
    <property type="entry name" value="DNA_helicase_Holl-junc_RuvA_I"/>
</dbReference>
<keyword evidence="9" id="KW-0547">Nucleotide-binding</keyword>
<dbReference type="GO" id="GO:0006281">
    <property type="term" value="P:DNA repair"/>
    <property type="evidence" value="ECO:0007669"/>
    <property type="project" value="UniProtKB-UniRule"/>
</dbReference>
<dbReference type="Pfam" id="PF01330">
    <property type="entry name" value="RuvA_N"/>
    <property type="match status" value="1"/>
</dbReference>
<evidence type="ECO:0000256" key="2">
    <source>
        <dbReference type="ARBA" id="ARBA00022763"/>
    </source>
</evidence>
<evidence type="ECO:0000256" key="3">
    <source>
        <dbReference type="ARBA" id="ARBA00023125"/>
    </source>
</evidence>
<proteinExistence type="inferred from homology"/>
<keyword evidence="9" id="KW-0378">Hydrolase</keyword>
<dbReference type="SUPFAM" id="SSF50249">
    <property type="entry name" value="Nucleic acid-binding proteins"/>
    <property type="match status" value="1"/>
</dbReference>
<gene>
    <name evidence="6" type="primary">ruvA</name>
    <name evidence="9" type="ORF">Desaf_0005</name>
</gene>
<dbReference type="GO" id="GO:0009379">
    <property type="term" value="C:Holliday junction helicase complex"/>
    <property type="evidence" value="ECO:0007669"/>
    <property type="project" value="InterPro"/>
</dbReference>
<feature type="domain" description="Holliday junction DNA helicase RuvA C-terminal" evidence="8">
    <location>
        <begin position="152"/>
        <end position="197"/>
    </location>
</feature>
<comment type="subcellular location">
    <subcellularLocation>
        <location evidence="6">Cytoplasm</location>
    </subcellularLocation>
</comment>
<comment type="subunit">
    <text evidence="6">Homotetramer. Forms an RuvA(8)-RuvB(12)-Holliday junction (HJ) complex. HJ DNA is sandwiched between 2 RuvA tetramers; dsDNA enters through RuvA and exits via RuvB. An RuvB hexamer assembles on each DNA strand where it exits the tetramer. Each RuvB hexamer is contacted by two RuvA subunits (via domain III) on 2 adjacent RuvB subunits; this complex drives branch migration. In the full resolvosome a probable DNA-RuvA(4)-RuvB(12)-RuvC(2) complex forms which resolves the HJ.</text>
</comment>
<dbReference type="AlphaFoldDB" id="F3YV53"/>
<comment type="domain">
    <text evidence="6">Has three domains with a flexible linker between the domains II and III and assumes an 'L' shape. Domain III is highly mobile and contacts RuvB.</text>
</comment>
<dbReference type="Gene3D" id="1.10.8.10">
    <property type="entry name" value="DNA helicase RuvA subunit, C-terminal domain"/>
    <property type="match status" value="1"/>
</dbReference>
<dbReference type="SUPFAM" id="SSF47781">
    <property type="entry name" value="RuvA domain 2-like"/>
    <property type="match status" value="1"/>
</dbReference>
<dbReference type="CDD" id="cd14332">
    <property type="entry name" value="UBA_RuvA_C"/>
    <property type="match status" value="1"/>
</dbReference>
<dbReference type="eggNOG" id="COG0632">
    <property type="taxonomic scope" value="Bacteria"/>
</dbReference>
<dbReference type="InterPro" id="IPR010994">
    <property type="entry name" value="RuvA_2-like"/>
</dbReference>
<evidence type="ECO:0000256" key="5">
    <source>
        <dbReference type="ARBA" id="ARBA00023204"/>
    </source>
</evidence>
<evidence type="ECO:0000256" key="1">
    <source>
        <dbReference type="ARBA" id="ARBA00022490"/>
    </source>
</evidence>
<dbReference type="GO" id="GO:0048476">
    <property type="term" value="C:Holliday junction resolvase complex"/>
    <property type="evidence" value="ECO:0007669"/>
    <property type="project" value="UniProtKB-UniRule"/>
</dbReference>
<comment type="caution">
    <text evidence="6">Lacks conserved residue(s) required for the propagation of feature annotation.</text>
</comment>
<dbReference type="InterPro" id="IPR012340">
    <property type="entry name" value="NA-bd_OB-fold"/>
</dbReference>
<name>F3YV53_DESAF</name>
<keyword evidence="9" id="KW-0347">Helicase</keyword>
<keyword evidence="3 6" id="KW-0238">DNA-binding</keyword>
<feature type="domain" description="DNA helicase Holliday junction RuvA type" evidence="7">
    <location>
        <begin position="1"/>
        <end position="63"/>
    </location>
</feature>
<dbReference type="GO" id="GO:0005737">
    <property type="term" value="C:cytoplasm"/>
    <property type="evidence" value="ECO:0007669"/>
    <property type="project" value="UniProtKB-SubCell"/>
</dbReference>
<evidence type="ECO:0000259" key="8">
    <source>
        <dbReference type="Pfam" id="PF07499"/>
    </source>
</evidence>
<dbReference type="SUPFAM" id="SSF46929">
    <property type="entry name" value="DNA helicase RuvA subunit, C-terminal domain"/>
    <property type="match status" value="1"/>
</dbReference>
<comment type="similarity">
    <text evidence="6">Belongs to the RuvA family.</text>
</comment>
<keyword evidence="5 6" id="KW-0234">DNA repair</keyword>
<dbReference type="InterPro" id="IPR000085">
    <property type="entry name" value="RuvA"/>
</dbReference>
<dbReference type="Gene3D" id="1.10.150.20">
    <property type="entry name" value="5' to 3' exonuclease, C-terminal subdomain"/>
    <property type="match status" value="1"/>
</dbReference>
<dbReference type="EMBL" id="CP003221">
    <property type="protein sequence ID" value="EGJ48371.1"/>
    <property type="molecule type" value="Genomic_DNA"/>
</dbReference>
<organism evidence="9 10">
    <name type="scientific">Desulfocurvibacter africanus subsp. africanus str. Walvis Bay</name>
    <dbReference type="NCBI Taxonomy" id="690850"/>
    <lineage>
        <taxon>Bacteria</taxon>
        <taxon>Pseudomonadati</taxon>
        <taxon>Thermodesulfobacteriota</taxon>
        <taxon>Desulfovibrionia</taxon>
        <taxon>Desulfovibrionales</taxon>
        <taxon>Desulfovibrionaceae</taxon>
        <taxon>Desulfocurvibacter</taxon>
    </lineage>
</organism>
<dbReference type="GO" id="GO:0005524">
    <property type="term" value="F:ATP binding"/>
    <property type="evidence" value="ECO:0007669"/>
    <property type="project" value="InterPro"/>
</dbReference>
<keyword evidence="9" id="KW-0067">ATP-binding</keyword>
<dbReference type="Pfam" id="PF07499">
    <property type="entry name" value="RuvA_C"/>
    <property type="match status" value="1"/>
</dbReference>
<keyword evidence="2 6" id="KW-0227">DNA damage</keyword>
<keyword evidence="4 6" id="KW-0233">DNA recombination</keyword>
<dbReference type="KEGG" id="daf:Desaf_0005"/>
<dbReference type="Pfam" id="PF14520">
    <property type="entry name" value="HHH_5"/>
    <property type="match status" value="1"/>
</dbReference>
<keyword evidence="10" id="KW-1185">Reference proteome</keyword>